<keyword evidence="3" id="KW-1185">Reference proteome</keyword>
<evidence type="ECO:0000256" key="1">
    <source>
        <dbReference type="SAM" id="Phobius"/>
    </source>
</evidence>
<dbReference type="Proteomes" id="UP000306602">
    <property type="component" value="Unassembled WGS sequence"/>
</dbReference>
<dbReference type="OrthoDB" id="7877133at2"/>
<gene>
    <name evidence="2" type="ORF">E4Z66_14095</name>
</gene>
<dbReference type="RefSeq" id="WP_136463648.1">
    <property type="nucleotide sequence ID" value="NZ_SRKY01000003.1"/>
</dbReference>
<evidence type="ECO:0000313" key="3">
    <source>
        <dbReference type="Proteomes" id="UP000306602"/>
    </source>
</evidence>
<proteinExistence type="predicted"/>
<name>A0A4S4NAC6_9RHOB</name>
<protein>
    <submittedName>
        <fullName evidence="2">Uncharacterized protein</fullName>
    </submittedName>
</protein>
<accession>A0A4S4NAC6</accession>
<reference evidence="2 3" key="1">
    <citation type="submission" date="2019-04" db="EMBL/GenBank/DDBJ databases">
        <title>Shimia ponticola sp. nov., isolated from seawater.</title>
        <authorList>
            <person name="Kim Y.-O."/>
            <person name="Yoon J.-H."/>
        </authorList>
    </citation>
    <scope>NUCLEOTIDE SEQUENCE [LARGE SCALE GENOMIC DNA]</scope>
    <source>
        <strain evidence="2 3">MYP11</strain>
    </source>
</reference>
<comment type="caution">
    <text evidence="2">The sequence shown here is derived from an EMBL/GenBank/DDBJ whole genome shotgun (WGS) entry which is preliminary data.</text>
</comment>
<dbReference type="EMBL" id="SRKY01000003">
    <property type="protein sequence ID" value="THH36179.1"/>
    <property type="molecule type" value="Genomic_DNA"/>
</dbReference>
<organism evidence="2 3">
    <name type="scientific">Aliishimia ponticola</name>
    <dbReference type="NCBI Taxonomy" id="2499833"/>
    <lineage>
        <taxon>Bacteria</taxon>
        <taxon>Pseudomonadati</taxon>
        <taxon>Pseudomonadota</taxon>
        <taxon>Alphaproteobacteria</taxon>
        <taxon>Rhodobacterales</taxon>
        <taxon>Paracoccaceae</taxon>
        <taxon>Aliishimia</taxon>
    </lineage>
</organism>
<feature type="transmembrane region" description="Helical" evidence="1">
    <location>
        <begin position="12"/>
        <end position="31"/>
    </location>
</feature>
<keyword evidence="1" id="KW-0472">Membrane</keyword>
<sequence length="71" mass="8322">MALLFNGSQVANLVAITMSFLGIPFIMFAVYPRSTFAAFGVLGRWFPRFAVWHARQETNYEFDLDWDEKRR</sequence>
<dbReference type="AlphaFoldDB" id="A0A4S4NAC6"/>
<keyword evidence="1" id="KW-0812">Transmembrane</keyword>
<evidence type="ECO:0000313" key="2">
    <source>
        <dbReference type="EMBL" id="THH36179.1"/>
    </source>
</evidence>
<keyword evidence="1" id="KW-1133">Transmembrane helix</keyword>